<gene>
    <name evidence="1" type="ORF">TALK_21680</name>
</gene>
<dbReference type="STRING" id="1293890.TALK_21680"/>
<reference evidence="1 2" key="1">
    <citation type="submission" date="2014-03" db="EMBL/GenBank/DDBJ databases">
        <title>The draft genome sequence of Thalassospira alkalitolerans JCM 18968.</title>
        <authorList>
            <person name="Lai Q."/>
            <person name="Shao Z."/>
        </authorList>
    </citation>
    <scope>NUCLEOTIDE SEQUENCE [LARGE SCALE GENOMIC DNA]</scope>
    <source>
        <strain evidence="1 2">JCM 18968</strain>
    </source>
</reference>
<dbReference type="SUPFAM" id="SSF55874">
    <property type="entry name" value="ATPase domain of HSP90 chaperone/DNA topoisomerase II/histidine kinase"/>
    <property type="match status" value="1"/>
</dbReference>
<dbReference type="Proteomes" id="UP000193396">
    <property type="component" value="Unassembled WGS sequence"/>
</dbReference>
<keyword evidence="2" id="KW-1185">Reference proteome</keyword>
<dbReference type="AlphaFoldDB" id="A0A1Y2L8D2"/>
<name>A0A1Y2L8D2_9PROT</name>
<dbReference type="Gene3D" id="3.30.565.10">
    <property type="entry name" value="Histidine kinase-like ATPase, C-terminal domain"/>
    <property type="match status" value="1"/>
</dbReference>
<keyword evidence="1" id="KW-0418">Kinase</keyword>
<accession>A0A1Y2L8D2</accession>
<evidence type="ECO:0000313" key="1">
    <source>
        <dbReference type="EMBL" id="OSQ42271.1"/>
    </source>
</evidence>
<dbReference type="GO" id="GO:0016301">
    <property type="term" value="F:kinase activity"/>
    <property type="evidence" value="ECO:0007669"/>
    <property type="project" value="UniProtKB-KW"/>
</dbReference>
<evidence type="ECO:0000313" key="2">
    <source>
        <dbReference type="Proteomes" id="UP000193396"/>
    </source>
</evidence>
<dbReference type="OrthoDB" id="9816482at2"/>
<protein>
    <submittedName>
        <fullName evidence="1">Histidine kinase</fullName>
    </submittedName>
</protein>
<comment type="caution">
    <text evidence="1">The sequence shown here is derived from an EMBL/GenBank/DDBJ whole genome shotgun (WGS) entry which is preliminary data.</text>
</comment>
<dbReference type="EMBL" id="JFKB01000038">
    <property type="protein sequence ID" value="OSQ42271.1"/>
    <property type="molecule type" value="Genomic_DNA"/>
</dbReference>
<organism evidence="1 2">
    <name type="scientific">Thalassospira alkalitolerans</name>
    <dbReference type="NCBI Taxonomy" id="1293890"/>
    <lineage>
        <taxon>Bacteria</taxon>
        <taxon>Pseudomonadati</taxon>
        <taxon>Pseudomonadota</taxon>
        <taxon>Alphaproteobacteria</taxon>
        <taxon>Rhodospirillales</taxon>
        <taxon>Thalassospiraceae</taxon>
        <taxon>Thalassospira</taxon>
    </lineage>
</organism>
<dbReference type="InterPro" id="IPR036890">
    <property type="entry name" value="HATPase_C_sf"/>
</dbReference>
<sequence>MNEKEYEINIDPRILELLGPSLYTNIYYILGELLANAYDANAKNVYVIEDEDDSIIVEDDGAGMSYVEGDVQKYLHVAQETRTSPDDAYVSGSGKQRRKMGRKGVGKLAALSVSENVEIHTIKDGDKSGFILSRHVADDKKLEAIPEENVIFRKVEGSGTSIVMKNPQYKLHRTLDVVAKNLLKIFPMVDETFRIHVVRGAKERVIKSVDESLVKDLGALITLGDPFRELSKYFDCQLNEVKNANSLLMKNEEHHEKKIKLKNKQGREEEYAVVIKGWVGAYRSTRGHKQTDTDFPDNFISLLSNKKLGEFNILPIVGKNALNEVYIVGQLHVDLFEETELPDMALSNRQGYKSDDPRFQMVKDYVKNELLPKIVSLRAKYTALKKEKSQREKQEKDKKREQTFKGLIENFKIHAAESAVKNIAGSADNRENLDMRLIQDAVAQAINMNLPDMGVKSKIDSEKRRILLSHTKADKAVCDFVYKLLLFNDVPPEHIIYTNSENAESRIPVKFPQVEIFEYLREFFVESYSTEKIFVLYVTSEQMSKSWGAVSEVGAGWIAKSDHDVISIDSYVPQQPLNTKAEWTNISHGEDGVVLESKEADKIAEKMVVICKYLGYEPKSKELNLQETERIASVVAPE</sequence>
<dbReference type="Pfam" id="PF13589">
    <property type="entry name" value="HATPase_c_3"/>
    <property type="match status" value="1"/>
</dbReference>
<proteinExistence type="predicted"/>
<dbReference type="RefSeq" id="WP_085621253.1">
    <property type="nucleotide sequence ID" value="NZ_JFKB01000038.1"/>
</dbReference>
<keyword evidence="1" id="KW-0808">Transferase</keyword>